<accession>A0A963Z2I2</accession>
<evidence type="ECO:0000313" key="3">
    <source>
        <dbReference type="Proteomes" id="UP000721844"/>
    </source>
</evidence>
<gene>
    <name evidence="2" type="ORF">ACELLULO517_15015</name>
</gene>
<proteinExistence type="predicted"/>
<name>A0A963Z2I2_9PROT</name>
<protein>
    <submittedName>
        <fullName evidence="2">Uncharacterized protein</fullName>
    </submittedName>
</protein>
<evidence type="ECO:0000256" key="1">
    <source>
        <dbReference type="SAM" id="MobiDB-lite"/>
    </source>
</evidence>
<organism evidence="2 3">
    <name type="scientific">Acidisoma cellulosilyticum</name>
    <dbReference type="NCBI Taxonomy" id="2802395"/>
    <lineage>
        <taxon>Bacteria</taxon>
        <taxon>Pseudomonadati</taxon>
        <taxon>Pseudomonadota</taxon>
        <taxon>Alphaproteobacteria</taxon>
        <taxon>Acetobacterales</taxon>
        <taxon>Acidocellaceae</taxon>
        <taxon>Acidisoma</taxon>
    </lineage>
</organism>
<reference evidence="2 3" key="1">
    <citation type="journal article" date="2021" name="Microorganisms">
        <title>Acidisoma silvae sp. nov. and Acidisomacellulosilytica sp. nov., Two Acidophilic Bacteria Isolated from Decaying Wood, Hydrolyzing Cellulose and Producing Poly-3-hydroxybutyrate.</title>
        <authorList>
            <person name="Mieszkin S."/>
            <person name="Pouder E."/>
            <person name="Uroz S."/>
            <person name="Simon-Colin C."/>
            <person name="Alain K."/>
        </authorList>
    </citation>
    <scope>NUCLEOTIDE SEQUENCE [LARGE SCALE GENOMIC DNA]</scope>
    <source>
        <strain evidence="2 3">HW T5.17</strain>
    </source>
</reference>
<comment type="caution">
    <text evidence="2">The sequence shown here is derived from an EMBL/GenBank/DDBJ whole genome shotgun (WGS) entry which is preliminary data.</text>
</comment>
<dbReference type="RefSeq" id="WP_227308232.1">
    <property type="nucleotide sequence ID" value="NZ_JAESVA010000005.1"/>
</dbReference>
<evidence type="ECO:0000313" key="2">
    <source>
        <dbReference type="EMBL" id="MCB8881560.1"/>
    </source>
</evidence>
<feature type="region of interest" description="Disordered" evidence="1">
    <location>
        <begin position="92"/>
        <end position="120"/>
    </location>
</feature>
<keyword evidence="3" id="KW-1185">Reference proteome</keyword>
<dbReference type="AlphaFoldDB" id="A0A963Z2I2"/>
<feature type="compositionally biased region" description="Polar residues" evidence="1">
    <location>
        <begin position="98"/>
        <end position="111"/>
    </location>
</feature>
<dbReference type="EMBL" id="JAESVA010000005">
    <property type="protein sequence ID" value="MCB8881560.1"/>
    <property type="molecule type" value="Genomic_DNA"/>
</dbReference>
<sequence length="137" mass="14123">MYALLLATAGFVCLESGKCAGISEAQFDVTAQVNGSCTVNMNWLLSVTDHVTASLCEDGTPVQIYVNLAYKQENHKARTAMRGTGAGIPAGGVESCGAETSSNPSDDNAQSGAGVPFDTSAWAQGRPSRLAVVSACF</sequence>
<dbReference type="Proteomes" id="UP000721844">
    <property type="component" value="Unassembled WGS sequence"/>
</dbReference>